<keyword evidence="3" id="KW-0732">Signal</keyword>
<keyword evidence="2" id="KW-1133">Transmembrane helix</keyword>
<protein>
    <recommendedName>
        <fullName evidence="6">Collagen triple helix repeat protein</fullName>
    </recommendedName>
</protein>
<feature type="compositionally biased region" description="Basic and acidic residues" evidence="1">
    <location>
        <begin position="100"/>
        <end position="111"/>
    </location>
</feature>
<gene>
    <name evidence="4" type="ORF">JD82_03768</name>
</gene>
<keyword evidence="2" id="KW-0472">Membrane</keyword>
<dbReference type="Proteomes" id="UP000317303">
    <property type="component" value="Unassembled WGS sequence"/>
</dbReference>
<reference evidence="4 5" key="1">
    <citation type="submission" date="2019-07" db="EMBL/GenBank/DDBJ databases">
        <title>R&amp;d 2014.</title>
        <authorList>
            <person name="Klenk H.-P."/>
        </authorList>
    </citation>
    <scope>NUCLEOTIDE SEQUENCE [LARGE SCALE GENOMIC DNA]</scope>
    <source>
        <strain evidence="4 5">DSM 43194</strain>
    </source>
</reference>
<feature type="signal peptide" evidence="3">
    <location>
        <begin position="1"/>
        <end position="19"/>
    </location>
</feature>
<evidence type="ECO:0008006" key="6">
    <source>
        <dbReference type="Google" id="ProtNLM"/>
    </source>
</evidence>
<dbReference type="AlphaFoldDB" id="A0A660CE89"/>
<evidence type="ECO:0000313" key="4">
    <source>
        <dbReference type="EMBL" id="TWH21898.1"/>
    </source>
</evidence>
<feature type="compositionally biased region" description="Low complexity" evidence="1">
    <location>
        <begin position="71"/>
        <end position="99"/>
    </location>
</feature>
<accession>A0A660CE89</accession>
<organism evidence="4 5">
    <name type="scientific">Prauserella rugosa</name>
    <dbReference type="NCBI Taxonomy" id="43354"/>
    <lineage>
        <taxon>Bacteria</taxon>
        <taxon>Bacillati</taxon>
        <taxon>Actinomycetota</taxon>
        <taxon>Actinomycetes</taxon>
        <taxon>Pseudonocardiales</taxon>
        <taxon>Pseudonocardiaceae</taxon>
        <taxon>Prauserella</taxon>
    </lineage>
</organism>
<feature type="transmembrane region" description="Helical" evidence="2">
    <location>
        <begin position="115"/>
        <end position="136"/>
    </location>
</feature>
<keyword evidence="2" id="KW-0812">Transmembrane</keyword>
<name>A0A660CE89_9PSEU</name>
<evidence type="ECO:0000256" key="1">
    <source>
        <dbReference type="SAM" id="MobiDB-lite"/>
    </source>
</evidence>
<evidence type="ECO:0000256" key="3">
    <source>
        <dbReference type="SAM" id="SignalP"/>
    </source>
</evidence>
<feature type="region of interest" description="Disordered" evidence="1">
    <location>
        <begin position="48"/>
        <end position="111"/>
    </location>
</feature>
<sequence length="178" mass="17922">MLLLAALLFGLIGMHHLLANPVDPGGSHAGGGVAAEAAVAGHHGDQQVHAFGSHHAPPSPDPQSGEPVDPGASGVSGDTGSSGSSGASGFFEPSGSSESSGHDRHGHDGHHGDHLGHLCLAVLVAAGMAVLGWRMAGRRWYPAPPRAKAAPPATRRIRSLPVPSGPGSFSYSLCVLRL</sequence>
<dbReference type="EMBL" id="VLJV01000001">
    <property type="protein sequence ID" value="TWH21898.1"/>
    <property type="molecule type" value="Genomic_DNA"/>
</dbReference>
<comment type="caution">
    <text evidence="4">The sequence shown here is derived from an EMBL/GenBank/DDBJ whole genome shotgun (WGS) entry which is preliminary data.</text>
</comment>
<evidence type="ECO:0000256" key="2">
    <source>
        <dbReference type="SAM" id="Phobius"/>
    </source>
</evidence>
<keyword evidence="5" id="KW-1185">Reference proteome</keyword>
<feature type="chain" id="PRO_5038841851" description="Collagen triple helix repeat protein" evidence="3">
    <location>
        <begin position="20"/>
        <end position="178"/>
    </location>
</feature>
<dbReference type="RefSeq" id="WP_030530014.1">
    <property type="nucleotide sequence ID" value="NZ_JOIJ01000001.1"/>
</dbReference>
<proteinExistence type="predicted"/>
<evidence type="ECO:0000313" key="5">
    <source>
        <dbReference type="Proteomes" id="UP000317303"/>
    </source>
</evidence>